<name>A0ABN0SRW7_9MICO</name>
<dbReference type="EMBL" id="BAAAAF010000017">
    <property type="protein sequence ID" value="GAA0037182.1"/>
    <property type="molecule type" value="Genomic_DNA"/>
</dbReference>
<evidence type="ECO:0000313" key="2">
    <source>
        <dbReference type="EMBL" id="GAA0037182.1"/>
    </source>
</evidence>
<evidence type="ECO:0000256" key="1">
    <source>
        <dbReference type="SAM" id="MobiDB-lite"/>
    </source>
</evidence>
<feature type="region of interest" description="Disordered" evidence="1">
    <location>
        <begin position="213"/>
        <end position="244"/>
    </location>
</feature>
<comment type="caution">
    <text evidence="2">The sequence shown here is derived from an EMBL/GenBank/DDBJ whole genome shotgun (WGS) entry which is preliminary data.</text>
</comment>
<protein>
    <submittedName>
        <fullName evidence="2">Uncharacterized protein</fullName>
    </submittedName>
</protein>
<gene>
    <name evidence="2" type="ORF">NCCP602_31440</name>
</gene>
<proteinExistence type="predicted"/>
<reference evidence="2 3" key="1">
    <citation type="submission" date="2024-01" db="EMBL/GenBank/DDBJ databases">
        <title>Characterization of antibiotic resistant novel bacterial strains and their environmental applications.</title>
        <authorList>
            <person name="Manzoor S."/>
            <person name="Abbas S."/>
            <person name="Arshad M."/>
            <person name="Ahmed I."/>
        </authorList>
    </citation>
    <scope>NUCLEOTIDE SEQUENCE [LARGE SCALE GENOMIC DNA]</scope>
    <source>
        <strain evidence="2 3">NCCP-602</strain>
    </source>
</reference>
<organism evidence="2 3">
    <name type="scientific">Brevibacterium metallidurans</name>
    <dbReference type="NCBI Taxonomy" id="1482676"/>
    <lineage>
        <taxon>Bacteria</taxon>
        <taxon>Bacillati</taxon>
        <taxon>Actinomycetota</taxon>
        <taxon>Actinomycetes</taxon>
        <taxon>Micrococcales</taxon>
        <taxon>Brevibacteriaceae</taxon>
        <taxon>Brevibacterium</taxon>
    </lineage>
</organism>
<keyword evidence="3" id="KW-1185">Reference proteome</keyword>
<dbReference type="RefSeq" id="WP_339393810.1">
    <property type="nucleotide sequence ID" value="NZ_BAAAAF010000017.1"/>
</dbReference>
<evidence type="ECO:0000313" key="3">
    <source>
        <dbReference type="Proteomes" id="UP001498238"/>
    </source>
</evidence>
<dbReference type="Proteomes" id="UP001498238">
    <property type="component" value="Unassembled WGS sequence"/>
</dbReference>
<sequence length="268" mass="29110">MRHDAERERTHSLLDSAPVPEHWSNVLAHMRTSPFTRLSRDDILAEATGLLLIAPSPEVVAACFGDLLGAFDECAGFVRVVSPEALVADGSPKALVADGPSAPADSDCSARSLTVADVPAGTWVFLPHRSDGWEELETASARLHRLLVRENARRDEASKLVLLEYGINLWLWAEPPSRGGDPVCHAGELISWESAWALEAPGDSAHAAEIHRDGHFPSRPPLPDRGLGAKWPSRCDEGRSSAAAEPASLRPPIYFGLPPLLRHRRMRG</sequence>
<accession>A0ABN0SRW7</accession>